<comment type="caution">
    <text evidence="1">The sequence shown here is derived from an EMBL/GenBank/DDBJ whole genome shotgun (WGS) entry which is preliminary data.</text>
</comment>
<dbReference type="EMBL" id="JANPWB010000011">
    <property type="protein sequence ID" value="KAJ1130636.1"/>
    <property type="molecule type" value="Genomic_DNA"/>
</dbReference>
<reference evidence="1" key="1">
    <citation type="journal article" date="2022" name="bioRxiv">
        <title>Sequencing and chromosome-scale assembly of the giantPleurodeles waltlgenome.</title>
        <authorList>
            <person name="Brown T."/>
            <person name="Elewa A."/>
            <person name="Iarovenko S."/>
            <person name="Subramanian E."/>
            <person name="Araus A.J."/>
            <person name="Petzold A."/>
            <person name="Susuki M."/>
            <person name="Suzuki K.-i.T."/>
            <person name="Hayashi T."/>
            <person name="Toyoda A."/>
            <person name="Oliveira C."/>
            <person name="Osipova E."/>
            <person name="Leigh N.D."/>
            <person name="Simon A."/>
            <person name="Yun M.H."/>
        </authorList>
    </citation>
    <scope>NUCLEOTIDE SEQUENCE</scope>
    <source>
        <strain evidence="1">20211129_DDA</strain>
        <tissue evidence="1">Liver</tissue>
    </source>
</reference>
<name>A0AAV7PR59_PLEWA</name>
<keyword evidence="2" id="KW-1185">Reference proteome</keyword>
<proteinExistence type="predicted"/>
<evidence type="ECO:0000313" key="2">
    <source>
        <dbReference type="Proteomes" id="UP001066276"/>
    </source>
</evidence>
<evidence type="ECO:0000313" key="1">
    <source>
        <dbReference type="EMBL" id="KAJ1130636.1"/>
    </source>
</evidence>
<organism evidence="1 2">
    <name type="scientific">Pleurodeles waltl</name>
    <name type="common">Iberian ribbed newt</name>
    <dbReference type="NCBI Taxonomy" id="8319"/>
    <lineage>
        <taxon>Eukaryota</taxon>
        <taxon>Metazoa</taxon>
        <taxon>Chordata</taxon>
        <taxon>Craniata</taxon>
        <taxon>Vertebrata</taxon>
        <taxon>Euteleostomi</taxon>
        <taxon>Amphibia</taxon>
        <taxon>Batrachia</taxon>
        <taxon>Caudata</taxon>
        <taxon>Salamandroidea</taxon>
        <taxon>Salamandridae</taxon>
        <taxon>Pleurodelinae</taxon>
        <taxon>Pleurodeles</taxon>
    </lineage>
</organism>
<dbReference type="Proteomes" id="UP001066276">
    <property type="component" value="Chromosome 7"/>
</dbReference>
<dbReference type="AlphaFoldDB" id="A0AAV7PR59"/>
<gene>
    <name evidence="1" type="ORF">NDU88_008987</name>
</gene>
<protein>
    <submittedName>
        <fullName evidence="1">Uncharacterized protein</fullName>
    </submittedName>
</protein>
<accession>A0AAV7PR59</accession>
<sequence>MDLKIRDLTVASSSISADIAGFGEAVNALDQCLTAVEDQVAVLLDQEEELRTLRAKITYMEDLSRRDNVRFFGIP</sequence>